<evidence type="ECO:0000256" key="1">
    <source>
        <dbReference type="ARBA" id="ARBA00008766"/>
    </source>
</evidence>
<dbReference type="STRING" id="1858805.M5FVD4"/>
<dbReference type="InterPro" id="IPR052433">
    <property type="entry name" value="X-Pro_dipept-like"/>
</dbReference>
<proteinExistence type="inferred from homology"/>
<dbReference type="PANTHER" id="PTHR43226:SF1">
    <property type="entry name" value="XAA-PRO DIPEPTIDASE"/>
    <property type="match status" value="1"/>
</dbReference>
<dbReference type="OrthoDB" id="10261878at2759"/>
<dbReference type="PANTHER" id="PTHR43226">
    <property type="entry name" value="XAA-PRO AMINOPEPTIDASE 3"/>
    <property type="match status" value="1"/>
</dbReference>
<reference evidence="4 5" key="1">
    <citation type="journal article" date="2012" name="Science">
        <title>The Paleozoic origin of enzymatic lignin decomposition reconstructed from 31 fungal genomes.</title>
        <authorList>
            <person name="Floudas D."/>
            <person name="Binder M."/>
            <person name="Riley R."/>
            <person name="Barry K."/>
            <person name="Blanchette R.A."/>
            <person name="Henrissat B."/>
            <person name="Martinez A.T."/>
            <person name="Otillar R."/>
            <person name="Spatafora J.W."/>
            <person name="Yadav J.S."/>
            <person name="Aerts A."/>
            <person name="Benoit I."/>
            <person name="Boyd A."/>
            <person name="Carlson A."/>
            <person name="Copeland A."/>
            <person name="Coutinho P.M."/>
            <person name="de Vries R.P."/>
            <person name="Ferreira P."/>
            <person name="Findley K."/>
            <person name="Foster B."/>
            <person name="Gaskell J."/>
            <person name="Glotzer D."/>
            <person name="Gorecki P."/>
            <person name="Heitman J."/>
            <person name="Hesse C."/>
            <person name="Hori C."/>
            <person name="Igarashi K."/>
            <person name="Jurgens J.A."/>
            <person name="Kallen N."/>
            <person name="Kersten P."/>
            <person name="Kohler A."/>
            <person name="Kuees U."/>
            <person name="Kumar T.K.A."/>
            <person name="Kuo A."/>
            <person name="LaButti K."/>
            <person name="Larrondo L.F."/>
            <person name="Lindquist E."/>
            <person name="Ling A."/>
            <person name="Lombard V."/>
            <person name="Lucas S."/>
            <person name="Lundell T."/>
            <person name="Martin R."/>
            <person name="McLaughlin D.J."/>
            <person name="Morgenstern I."/>
            <person name="Morin E."/>
            <person name="Murat C."/>
            <person name="Nagy L.G."/>
            <person name="Nolan M."/>
            <person name="Ohm R.A."/>
            <person name="Patyshakuliyeva A."/>
            <person name="Rokas A."/>
            <person name="Ruiz-Duenas F.J."/>
            <person name="Sabat G."/>
            <person name="Salamov A."/>
            <person name="Samejima M."/>
            <person name="Schmutz J."/>
            <person name="Slot J.C."/>
            <person name="St John F."/>
            <person name="Stenlid J."/>
            <person name="Sun H."/>
            <person name="Sun S."/>
            <person name="Syed K."/>
            <person name="Tsang A."/>
            <person name="Wiebenga A."/>
            <person name="Young D."/>
            <person name="Pisabarro A."/>
            <person name="Eastwood D.C."/>
            <person name="Martin F."/>
            <person name="Cullen D."/>
            <person name="Grigoriev I.V."/>
            <person name="Hibbett D.S."/>
        </authorList>
    </citation>
    <scope>NUCLEOTIDE SEQUENCE [LARGE SCALE GENOMIC DNA]</scope>
    <source>
        <strain evidence="4 5">DJM-731 SS1</strain>
    </source>
</reference>
<organism evidence="4 5">
    <name type="scientific">Dacryopinax primogenitus (strain DJM 731)</name>
    <name type="common">Brown rot fungus</name>
    <dbReference type="NCBI Taxonomy" id="1858805"/>
    <lineage>
        <taxon>Eukaryota</taxon>
        <taxon>Fungi</taxon>
        <taxon>Dikarya</taxon>
        <taxon>Basidiomycota</taxon>
        <taxon>Agaricomycotina</taxon>
        <taxon>Dacrymycetes</taxon>
        <taxon>Dacrymycetales</taxon>
        <taxon>Dacrymycetaceae</taxon>
        <taxon>Dacryopinax</taxon>
    </lineage>
</organism>
<dbReference type="SUPFAM" id="SSF55920">
    <property type="entry name" value="Creatinase/aminopeptidase"/>
    <property type="match status" value="1"/>
</dbReference>
<keyword evidence="2" id="KW-0479">Metal-binding</keyword>
<keyword evidence="3" id="KW-0378">Hydrolase</keyword>
<dbReference type="HOGENOM" id="CLU_2580319_0_0_1"/>
<sequence length="75" mass="8015">TVEPGIYFSPHQLAPIRSSPYIDHPLLSTYESVGGIRLEDVVLITEEGCENLTGCVKGLEEVERLASGAWGAGAD</sequence>
<protein>
    <recommendedName>
        <fullName evidence="6">Creatinase/aminopeptidase</fullName>
    </recommendedName>
</protein>
<comment type="similarity">
    <text evidence="1">Belongs to the peptidase M24B family.</text>
</comment>
<accession>M5FVD4</accession>
<dbReference type="RefSeq" id="XP_040624184.1">
    <property type="nucleotide sequence ID" value="XM_040775549.1"/>
</dbReference>
<dbReference type="InterPro" id="IPR036005">
    <property type="entry name" value="Creatinase/aminopeptidase-like"/>
</dbReference>
<dbReference type="OMA" id="GIYFPPH"/>
<dbReference type="AlphaFoldDB" id="M5FVD4"/>
<evidence type="ECO:0000313" key="4">
    <source>
        <dbReference type="EMBL" id="EJT97286.1"/>
    </source>
</evidence>
<dbReference type="GO" id="GO:0006508">
    <property type="term" value="P:proteolysis"/>
    <property type="evidence" value="ECO:0007669"/>
    <property type="project" value="TreeGrafter"/>
</dbReference>
<dbReference type="Proteomes" id="UP000030653">
    <property type="component" value="Unassembled WGS sequence"/>
</dbReference>
<evidence type="ECO:0000256" key="2">
    <source>
        <dbReference type="ARBA" id="ARBA00022723"/>
    </source>
</evidence>
<dbReference type="EMBL" id="JH795877">
    <property type="protein sequence ID" value="EJT97286.1"/>
    <property type="molecule type" value="Genomic_DNA"/>
</dbReference>
<keyword evidence="5" id="KW-1185">Reference proteome</keyword>
<feature type="non-terminal residue" evidence="4">
    <location>
        <position position="1"/>
    </location>
</feature>
<dbReference type="GeneID" id="63690611"/>
<evidence type="ECO:0000313" key="5">
    <source>
        <dbReference type="Proteomes" id="UP000030653"/>
    </source>
</evidence>
<dbReference type="GO" id="GO:0046872">
    <property type="term" value="F:metal ion binding"/>
    <property type="evidence" value="ECO:0007669"/>
    <property type="project" value="UniProtKB-KW"/>
</dbReference>
<dbReference type="GO" id="GO:0008233">
    <property type="term" value="F:peptidase activity"/>
    <property type="evidence" value="ECO:0007669"/>
    <property type="project" value="TreeGrafter"/>
</dbReference>
<evidence type="ECO:0008006" key="6">
    <source>
        <dbReference type="Google" id="ProtNLM"/>
    </source>
</evidence>
<dbReference type="Gene3D" id="3.90.230.10">
    <property type="entry name" value="Creatinase/methionine aminopeptidase superfamily"/>
    <property type="match status" value="1"/>
</dbReference>
<gene>
    <name evidence="4" type="ORF">DACRYDRAFT_59274</name>
</gene>
<evidence type="ECO:0000256" key="3">
    <source>
        <dbReference type="ARBA" id="ARBA00022801"/>
    </source>
</evidence>
<name>M5FVD4_DACPD</name>